<protein>
    <submittedName>
        <fullName evidence="1">Uncharacterized protein</fullName>
    </submittedName>
</protein>
<accession>A0AC61L232</accession>
<dbReference type="Proteomes" id="UP000248329">
    <property type="component" value="Unassembled WGS sequence"/>
</dbReference>
<dbReference type="EMBL" id="PQXF01000018">
    <property type="protein sequence ID" value="PXF60247.1"/>
    <property type="molecule type" value="Genomic_DNA"/>
</dbReference>
<name>A0AC61L232_9EURY</name>
<evidence type="ECO:0000313" key="2">
    <source>
        <dbReference type="Proteomes" id="UP000248329"/>
    </source>
</evidence>
<evidence type="ECO:0000313" key="1">
    <source>
        <dbReference type="EMBL" id="PXF60247.1"/>
    </source>
</evidence>
<reference evidence="1" key="1">
    <citation type="submission" date="2018-01" db="EMBL/GenBank/DDBJ databases">
        <authorList>
            <person name="Krukenberg V."/>
        </authorList>
    </citation>
    <scope>NUCLEOTIDE SEQUENCE</scope>
    <source>
        <strain evidence="1">E20ANME2</strain>
    </source>
</reference>
<sequence>MGLSEDDLFFENRCRTMFVVNVLADNDAYANYMRPKGLSGIQILDIIDLFKNVFGDVDDRELIQIADQLVHEGLLVSKGGGTVMNPNPPISVDSEGIKIEIETVGYVDEEVNLPATP</sequence>
<organism evidence="1 2">
    <name type="scientific">Candidatus Methanogaster sp</name>
    <dbReference type="NCBI Taxonomy" id="3386292"/>
    <lineage>
        <taxon>Archaea</taxon>
        <taxon>Methanobacteriati</taxon>
        <taxon>Methanobacteriota</taxon>
        <taxon>Stenosarchaea group</taxon>
        <taxon>Methanomicrobia</taxon>
        <taxon>Methanosarcinales</taxon>
        <taxon>ANME-2 cluster</taxon>
        <taxon>Candidatus Methanogasteraceae</taxon>
        <taxon>Candidatus Methanogaster</taxon>
    </lineage>
</organism>
<gene>
    <name evidence="1" type="ORF">C4B59_09835</name>
</gene>
<comment type="caution">
    <text evidence="1">The sequence shown here is derived from an EMBL/GenBank/DDBJ whole genome shotgun (WGS) entry which is preliminary data.</text>
</comment>
<proteinExistence type="predicted"/>